<reference evidence="3 4" key="1">
    <citation type="submission" date="2018-06" db="EMBL/GenBank/DDBJ databases">
        <title>Azoarcus communis strain SWub3 genome.</title>
        <authorList>
            <person name="Zorraquino Salvo V."/>
            <person name="Toubiana D."/>
            <person name="Blumwald E."/>
        </authorList>
    </citation>
    <scope>NUCLEOTIDE SEQUENCE [LARGE SCALE GENOMIC DNA]</scope>
    <source>
        <strain evidence="3 4">SWub3</strain>
    </source>
</reference>
<comment type="caution">
    <text evidence="3">The sequence shown here is derived from an EMBL/GenBank/DDBJ whole genome shotgun (WGS) entry which is preliminary data.</text>
</comment>
<accession>A0A323URS4</accession>
<dbReference type="OrthoDB" id="6679509at2"/>
<evidence type="ECO:0000256" key="1">
    <source>
        <dbReference type="SAM" id="Coils"/>
    </source>
</evidence>
<dbReference type="EMBL" id="QKOE01000019">
    <property type="protein sequence ID" value="PZA14941.1"/>
    <property type="molecule type" value="Genomic_DNA"/>
</dbReference>
<dbReference type="RefSeq" id="WP_110528378.1">
    <property type="nucleotide sequence ID" value="NZ_QKOE01000019.1"/>
</dbReference>
<feature type="compositionally biased region" description="Low complexity" evidence="2">
    <location>
        <begin position="34"/>
        <end position="62"/>
    </location>
</feature>
<evidence type="ECO:0000313" key="3">
    <source>
        <dbReference type="EMBL" id="PZA14941.1"/>
    </source>
</evidence>
<gene>
    <name evidence="3" type="ORF">DNK49_19040</name>
</gene>
<feature type="region of interest" description="Disordered" evidence="2">
    <location>
        <begin position="289"/>
        <end position="323"/>
    </location>
</feature>
<feature type="region of interest" description="Disordered" evidence="2">
    <location>
        <begin position="20"/>
        <end position="62"/>
    </location>
</feature>
<protein>
    <submittedName>
        <fullName evidence="3">Uncharacterized protein</fullName>
    </submittedName>
</protein>
<proteinExistence type="predicted"/>
<evidence type="ECO:0000313" key="4">
    <source>
        <dbReference type="Proteomes" id="UP000248259"/>
    </source>
</evidence>
<dbReference type="AlphaFoldDB" id="A0A323URS4"/>
<keyword evidence="1" id="KW-0175">Coiled coil</keyword>
<dbReference type="Proteomes" id="UP000248259">
    <property type="component" value="Unassembled WGS sequence"/>
</dbReference>
<evidence type="ECO:0000256" key="2">
    <source>
        <dbReference type="SAM" id="MobiDB-lite"/>
    </source>
</evidence>
<keyword evidence="4" id="KW-1185">Reference proteome</keyword>
<feature type="compositionally biased region" description="Low complexity" evidence="2">
    <location>
        <begin position="289"/>
        <end position="304"/>
    </location>
</feature>
<feature type="coiled-coil region" evidence="1">
    <location>
        <begin position="99"/>
        <end position="126"/>
    </location>
</feature>
<name>A0A323URS4_9RHOO</name>
<feature type="compositionally biased region" description="Polar residues" evidence="2">
    <location>
        <begin position="21"/>
        <end position="31"/>
    </location>
</feature>
<sequence length="361" mass="38042">MNVKDMTDAQILEAALEGTLNEDTAFTQDEPQGSADDGNAADAAASQSTTTPAVTTAPTDAASAVDTASSAAASAADQEPAGAPILSKSGNYTIPYQKLAEARTERDALRAEVETLRQQIGTLTTQQQQNLADAQAGAQGRADAGQAQTQADANLAAATQALAQGVDMSVFGDFSEESIAKGVAEVNRRAMEQAQTQLRAEFAETLQRELAPLREERQERVIREAQTASSAHESAILQAYPHAYEIADSAEFDAWRNSLPAFARAGVDHAIAVGSSQQVIEVFDAFTKSQPKPQQQQQSSTQQTAPEASKPRVPVSLSDVPGAAPVDETQQTLAMAGNAGALLDRVSGMTREQIDALMDRI</sequence>
<organism evidence="3 4">
    <name type="scientific">Parazoarcus communis SWub3 = DSM 12120</name>
    <dbReference type="NCBI Taxonomy" id="1121029"/>
    <lineage>
        <taxon>Bacteria</taxon>
        <taxon>Pseudomonadati</taxon>
        <taxon>Pseudomonadota</taxon>
        <taxon>Betaproteobacteria</taxon>
        <taxon>Rhodocyclales</taxon>
        <taxon>Zoogloeaceae</taxon>
        <taxon>Parazoarcus</taxon>
    </lineage>
</organism>